<dbReference type="PANTHER" id="PTHR37422:SF13">
    <property type="entry name" value="LIPOPOLYSACCHARIDE BIOSYNTHESIS PROTEIN PA4999-RELATED"/>
    <property type="match status" value="1"/>
</dbReference>
<feature type="transmembrane region" description="Helical" evidence="5">
    <location>
        <begin position="307"/>
        <end position="330"/>
    </location>
</feature>
<dbReference type="InterPro" id="IPR051533">
    <property type="entry name" value="WaaL-like"/>
</dbReference>
<reference evidence="7 8" key="1">
    <citation type="submission" date="2017-06" db="EMBL/GenBank/DDBJ databases">
        <title>Novel microbial phyla capable of carbon fixation and sulfur reduction in deep-sea sediments.</title>
        <authorList>
            <person name="Huang J."/>
            <person name="Baker B."/>
            <person name="Wang Y."/>
        </authorList>
    </citation>
    <scope>NUCLEOTIDE SEQUENCE [LARGE SCALE GENOMIC DNA]</scope>
    <source>
        <strain evidence="7">B3_LCP</strain>
    </source>
</reference>
<dbReference type="PANTHER" id="PTHR37422">
    <property type="entry name" value="TEICHURONIC ACID BIOSYNTHESIS PROTEIN TUAE"/>
    <property type="match status" value="1"/>
</dbReference>
<name>A0A532V5Q2_UNCL8</name>
<feature type="transmembrane region" description="Helical" evidence="5">
    <location>
        <begin position="46"/>
        <end position="73"/>
    </location>
</feature>
<evidence type="ECO:0000256" key="3">
    <source>
        <dbReference type="ARBA" id="ARBA00022989"/>
    </source>
</evidence>
<feature type="transmembrane region" description="Helical" evidence="5">
    <location>
        <begin position="93"/>
        <end position="110"/>
    </location>
</feature>
<feature type="transmembrane region" description="Helical" evidence="5">
    <location>
        <begin position="181"/>
        <end position="202"/>
    </location>
</feature>
<feature type="transmembrane region" description="Helical" evidence="5">
    <location>
        <begin position="419"/>
        <end position="437"/>
    </location>
</feature>
<evidence type="ECO:0000256" key="5">
    <source>
        <dbReference type="SAM" id="Phobius"/>
    </source>
</evidence>
<dbReference type="EMBL" id="NJBN01000001">
    <property type="protein sequence ID" value="TKJ42534.1"/>
    <property type="molecule type" value="Genomic_DNA"/>
</dbReference>
<keyword evidence="3 5" id="KW-1133">Transmembrane helix</keyword>
<dbReference type="InterPro" id="IPR007016">
    <property type="entry name" value="O-antigen_ligase-rel_domated"/>
</dbReference>
<comment type="subcellular location">
    <subcellularLocation>
        <location evidence="1">Membrane</location>
        <topology evidence="1">Multi-pass membrane protein</topology>
    </subcellularLocation>
</comment>
<evidence type="ECO:0000259" key="6">
    <source>
        <dbReference type="Pfam" id="PF04932"/>
    </source>
</evidence>
<dbReference type="Proteomes" id="UP000319619">
    <property type="component" value="Unassembled WGS sequence"/>
</dbReference>
<comment type="caution">
    <text evidence="7">The sequence shown here is derived from an EMBL/GenBank/DDBJ whole genome shotgun (WGS) entry which is preliminary data.</text>
</comment>
<keyword evidence="4 5" id="KW-0472">Membrane</keyword>
<sequence length="500" mass="56586">MSVNLKEISTHAKPKEAYYFTIFLVLIFFALTIVMRNSLIDFRIPFTILFCFIGVLVMLSSRFEVFILMLLIVTSTIFEILEFPTVPIQIGDLYLTDLLIMILLLAQMLKRVTINMTLVQKPLGYPIMLFIALGFFSFIYATMGLGVPAARAGIELRPIIYLLLFFLVYHYVKTERELKTLVLGIAIIGVVIAGFLILQYIIGDSFSILSSKVKALRTADQKFSGIMRLKAPGISIIFFSLNTFMSLFILKALKNRSRNLILPAIVLLCLSLILTFTRVFWIMVLVASLLLLFLARHKKIIYPRVMFLFISVSIGLILAFQLNAIGSAGIRAAIFNRTESILGARDLFKYDTLYWRYLDSKFAWDKIVDNPLLGVGLGNTYRPRTFGRSVYEWNLRGTKIQNAAGTMVHNGFLAVQLKMGIFGTLAFLWLIIAFFKRVFNKWKLIKDRFYQAIVLGIAVSIGGMMVHSLVAAPFFTIFWAATAAVSIGIVEKIFEFEGIA</sequence>
<feature type="transmembrane region" description="Helical" evidence="5">
    <location>
        <begin position="149"/>
        <end position="169"/>
    </location>
</feature>
<protein>
    <recommendedName>
        <fullName evidence="6">O-antigen ligase-related domain-containing protein</fullName>
    </recommendedName>
</protein>
<gene>
    <name evidence="7" type="ORF">CEE37_02270</name>
</gene>
<proteinExistence type="predicted"/>
<feature type="transmembrane region" description="Helical" evidence="5">
    <location>
        <begin position="122"/>
        <end position="143"/>
    </location>
</feature>
<dbReference type="GO" id="GO:0016020">
    <property type="term" value="C:membrane"/>
    <property type="evidence" value="ECO:0007669"/>
    <property type="project" value="UniProtKB-SubCell"/>
</dbReference>
<evidence type="ECO:0000256" key="1">
    <source>
        <dbReference type="ARBA" id="ARBA00004141"/>
    </source>
</evidence>
<keyword evidence="2 5" id="KW-0812">Transmembrane</keyword>
<feature type="transmembrane region" description="Helical" evidence="5">
    <location>
        <begin position="17"/>
        <end position="34"/>
    </location>
</feature>
<feature type="transmembrane region" description="Helical" evidence="5">
    <location>
        <begin position="449"/>
        <end position="470"/>
    </location>
</feature>
<organism evidence="7 8">
    <name type="scientific">candidate division LCP-89 bacterium B3_LCP</name>
    <dbReference type="NCBI Taxonomy" id="2012998"/>
    <lineage>
        <taxon>Bacteria</taxon>
        <taxon>Pseudomonadati</taxon>
        <taxon>Bacteria division LCP-89</taxon>
    </lineage>
</organism>
<dbReference type="Pfam" id="PF04932">
    <property type="entry name" value="Wzy_C"/>
    <property type="match status" value="1"/>
</dbReference>
<accession>A0A532V5Q2</accession>
<evidence type="ECO:0000256" key="4">
    <source>
        <dbReference type="ARBA" id="ARBA00023136"/>
    </source>
</evidence>
<feature type="transmembrane region" description="Helical" evidence="5">
    <location>
        <begin position="231"/>
        <end position="250"/>
    </location>
</feature>
<evidence type="ECO:0000313" key="7">
    <source>
        <dbReference type="EMBL" id="TKJ42534.1"/>
    </source>
</evidence>
<evidence type="ECO:0000256" key="2">
    <source>
        <dbReference type="ARBA" id="ARBA00022692"/>
    </source>
</evidence>
<evidence type="ECO:0000313" key="8">
    <source>
        <dbReference type="Proteomes" id="UP000319619"/>
    </source>
</evidence>
<dbReference type="AlphaFoldDB" id="A0A532V5Q2"/>
<feature type="transmembrane region" description="Helical" evidence="5">
    <location>
        <begin position="257"/>
        <end position="273"/>
    </location>
</feature>
<feature type="domain" description="O-antigen ligase-related" evidence="6">
    <location>
        <begin position="264"/>
        <end position="428"/>
    </location>
</feature>